<evidence type="ECO:0000313" key="2">
    <source>
        <dbReference type="Proteomes" id="UP000094336"/>
    </source>
</evidence>
<proteinExistence type="predicted"/>
<organism evidence="1 2">
    <name type="scientific">Babjeviella inositovora NRRL Y-12698</name>
    <dbReference type="NCBI Taxonomy" id="984486"/>
    <lineage>
        <taxon>Eukaryota</taxon>
        <taxon>Fungi</taxon>
        <taxon>Dikarya</taxon>
        <taxon>Ascomycota</taxon>
        <taxon>Saccharomycotina</taxon>
        <taxon>Pichiomycetes</taxon>
        <taxon>Serinales incertae sedis</taxon>
        <taxon>Babjeviella</taxon>
    </lineage>
</organism>
<name>A0A1E3QXG9_9ASCO</name>
<accession>A0A1E3QXG9</accession>
<dbReference type="EMBL" id="KV454426">
    <property type="protein sequence ID" value="ODQ82369.1"/>
    <property type="molecule type" value="Genomic_DNA"/>
</dbReference>
<keyword evidence="2" id="KW-1185">Reference proteome</keyword>
<dbReference type="GeneID" id="30145244"/>
<reference evidence="2" key="1">
    <citation type="submission" date="2016-05" db="EMBL/GenBank/DDBJ databases">
        <title>Comparative genomics of biotechnologically important yeasts.</title>
        <authorList>
            <consortium name="DOE Joint Genome Institute"/>
            <person name="Riley R."/>
            <person name="Haridas S."/>
            <person name="Wolfe K.H."/>
            <person name="Lopes M.R."/>
            <person name="Hittinger C.T."/>
            <person name="Goker M."/>
            <person name="Salamov A."/>
            <person name="Wisecaver J."/>
            <person name="Long T.M."/>
            <person name="Aerts A.L."/>
            <person name="Barry K."/>
            <person name="Choi C."/>
            <person name="Clum A."/>
            <person name="Coughlan A.Y."/>
            <person name="Deshpande S."/>
            <person name="Douglass A.P."/>
            <person name="Hanson S.J."/>
            <person name="Klenk H.-P."/>
            <person name="Labutti K."/>
            <person name="Lapidus A."/>
            <person name="Lindquist E."/>
            <person name="Lipzen A."/>
            <person name="Meier-Kolthoff J.P."/>
            <person name="Ohm R.A."/>
            <person name="Otillar R.P."/>
            <person name="Pangilinan J."/>
            <person name="Peng Y."/>
            <person name="Rokas A."/>
            <person name="Rosa C.A."/>
            <person name="Scheuner C."/>
            <person name="Sibirny A.A."/>
            <person name="Slot J.C."/>
            <person name="Stielow J.B."/>
            <person name="Sun H."/>
            <person name="Kurtzman C.P."/>
            <person name="Blackwell M."/>
            <person name="Grigoriev I.V."/>
            <person name="Jeffries T.W."/>
        </authorList>
    </citation>
    <scope>NUCLEOTIDE SEQUENCE [LARGE SCALE GENOMIC DNA]</scope>
    <source>
        <strain evidence="2">NRRL Y-12698</strain>
    </source>
</reference>
<sequence>MVKLAAGPDESSNAYAICSLDLRGEEQLATSPTELSVVEYNKGNASFAWQGII</sequence>
<gene>
    <name evidence="1" type="ORF">BABINDRAFT_158979</name>
</gene>
<dbReference type="Proteomes" id="UP000094336">
    <property type="component" value="Unassembled WGS sequence"/>
</dbReference>
<protein>
    <submittedName>
        <fullName evidence="1">Uncharacterized protein</fullName>
    </submittedName>
</protein>
<dbReference type="AlphaFoldDB" id="A0A1E3QXG9"/>
<dbReference type="RefSeq" id="XP_018987697.1">
    <property type="nucleotide sequence ID" value="XM_019127391.1"/>
</dbReference>
<evidence type="ECO:0000313" key="1">
    <source>
        <dbReference type="EMBL" id="ODQ82369.1"/>
    </source>
</evidence>